<dbReference type="InterPro" id="IPR053164">
    <property type="entry name" value="IS1016-like_transposase"/>
</dbReference>
<dbReference type="PANTHER" id="PTHR47163">
    <property type="entry name" value="DDE_TNP_IS1595 DOMAIN-CONTAINING PROTEIN"/>
    <property type="match status" value="1"/>
</dbReference>
<reference evidence="1" key="1">
    <citation type="submission" date="2021-02" db="EMBL/GenBank/DDBJ databases">
        <authorList>
            <person name="Nowell W R."/>
        </authorList>
    </citation>
    <scope>NUCLEOTIDE SEQUENCE</scope>
    <source>
        <strain evidence="1">Ploen Becks lab</strain>
    </source>
</reference>
<dbReference type="Proteomes" id="UP000663879">
    <property type="component" value="Unassembled WGS sequence"/>
</dbReference>
<accession>A0A813MYI9</accession>
<comment type="caution">
    <text evidence="1">The sequence shown here is derived from an EMBL/GenBank/DDBJ whole genome shotgun (WGS) entry which is preliminary data.</text>
</comment>
<dbReference type="OrthoDB" id="6611246at2759"/>
<evidence type="ECO:0008006" key="3">
    <source>
        <dbReference type="Google" id="ProtNLM"/>
    </source>
</evidence>
<name>A0A813MYI9_9BILA</name>
<dbReference type="EMBL" id="CAJNOC010000221">
    <property type="protein sequence ID" value="CAF0729237.1"/>
    <property type="molecule type" value="Genomic_DNA"/>
</dbReference>
<evidence type="ECO:0000313" key="1">
    <source>
        <dbReference type="EMBL" id="CAF0729237.1"/>
    </source>
</evidence>
<proteinExistence type="predicted"/>
<dbReference type="PANTHER" id="PTHR47163:SF2">
    <property type="entry name" value="SI:DKEY-17M8.2"/>
    <property type="match status" value="1"/>
</dbReference>
<protein>
    <recommendedName>
        <fullName evidence="3">Transposase</fullName>
    </recommendedName>
</protein>
<gene>
    <name evidence="1" type="ORF">OXX778_LOCUS2728</name>
</gene>
<evidence type="ECO:0000313" key="2">
    <source>
        <dbReference type="Proteomes" id="UP000663879"/>
    </source>
</evidence>
<dbReference type="AlphaFoldDB" id="A0A813MYI9"/>
<keyword evidence="2" id="KW-1185">Reference proteome</keyword>
<sequence length="200" mass="23681">MYSESNIFEINHSNDMEKIIHFLKTNEMLLTKPPFCKSNKEMKETIKSSLSDKHVWRCTKCGEFRTIRYNSFFSQFDIRLDKILKIIFHWCLQMNHIDVKKLVGVSEPTINKIFQKIRLLCLNDLKRESFILGGEGEVVEINKSLFVRVKHNVGKDLSRQQIWVFGMYQRSNKKCLFYVVSKRDAVNLLNLIYNILHQTA</sequence>
<organism evidence="1 2">
    <name type="scientific">Brachionus calyciflorus</name>
    <dbReference type="NCBI Taxonomy" id="104777"/>
    <lineage>
        <taxon>Eukaryota</taxon>
        <taxon>Metazoa</taxon>
        <taxon>Spiralia</taxon>
        <taxon>Gnathifera</taxon>
        <taxon>Rotifera</taxon>
        <taxon>Eurotatoria</taxon>
        <taxon>Monogononta</taxon>
        <taxon>Pseudotrocha</taxon>
        <taxon>Ploima</taxon>
        <taxon>Brachionidae</taxon>
        <taxon>Brachionus</taxon>
    </lineage>
</organism>